<reference evidence="2" key="1">
    <citation type="submission" date="2024-05" db="EMBL/GenBank/DDBJ databases">
        <title>Whole genome shotgun sequence of Streptomyces hygroscopicus NBRC 113678.</title>
        <authorList>
            <person name="Komaki H."/>
            <person name="Tamura T."/>
        </authorList>
    </citation>
    <scope>NUCLEOTIDE SEQUENCE</scope>
    <source>
        <strain evidence="2">N11-34</strain>
    </source>
</reference>
<evidence type="ECO:0008006" key="4">
    <source>
        <dbReference type="Google" id="ProtNLM"/>
    </source>
</evidence>
<name>A0ABQ3TTT9_STRHY</name>
<comment type="caution">
    <text evidence="2">The sequence shown here is derived from an EMBL/GenBank/DDBJ whole genome shotgun (WGS) entry which is preliminary data.</text>
</comment>
<evidence type="ECO:0000256" key="1">
    <source>
        <dbReference type="SAM" id="Phobius"/>
    </source>
</evidence>
<feature type="transmembrane region" description="Helical" evidence="1">
    <location>
        <begin position="40"/>
        <end position="61"/>
    </location>
</feature>
<evidence type="ECO:0000313" key="2">
    <source>
        <dbReference type="EMBL" id="GHJ26408.1"/>
    </source>
</evidence>
<gene>
    <name evidence="2" type="ORF">TPA0910_08410</name>
</gene>
<keyword evidence="1" id="KW-0472">Membrane</keyword>
<dbReference type="EMBL" id="BNEK01000002">
    <property type="protein sequence ID" value="GHJ26408.1"/>
    <property type="molecule type" value="Genomic_DNA"/>
</dbReference>
<keyword evidence="3" id="KW-1185">Reference proteome</keyword>
<proteinExistence type="predicted"/>
<evidence type="ECO:0000313" key="3">
    <source>
        <dbReference type="Proteomes" id="UP001054854"/>
    </source>
</evidence>
<keyword evidence="1" id="KW-1133">Transmembrane helix</keyword>
<keyword evidence="1" id="KW-0812">Transmembrane</keyword>
<dbReference type="Proteomes" id="UP001054854">
    <property type="component" value="Unassembled WGS sequence"/>
</dbReference>
<organism evidence="2 3">
    <name type="scientific">Streptomyces hygroscopicus</name>
    <dbReference type="NCBI Taxonomy" id="1912"/>
    <lineage>
        <taxon>Bacteria</taxon>
        <taxon>Bacillati</taxon>
        <taxon>Actinomycetota</taxon>
        <taxon>Actinomycetes</taxon>
        <taxon>Kitasatosporales</taxon>
        <taxon>Streptomycetaceae</taxon>
        <taxon>Streptomyces</taxon>
        <taxon>Streptomyces violaceusniger group</taxon>
    </lineage>
</organism>
<accession>A0ABQ3TTT9</accession>
<protein>
    <recommendedName>
        <fullName evidence="4">Secreted protein</fullName>
    </recommendedName>
</protein>
<sequence>MVRGPVRCRCRVEPYGSCASVPTAVIPWYGAGGDLMDQGLAAFFTGLVALLGALVGGGFSARAARIGGEKTVEAARRQVQDQAQAESRRWLLQARHDAYQVILGSIDPYTDALLVPTAEAEAAEAAKQRFRSAHLQVTVVGPETVRSAAQELSFAFVEVQRVRDEGRPVTFSMARKIEERHTALVKAITAVYAWEPDTAHKIP</sequence>